<dbReference type="NCBIfam" id="NF002139">
    <property type="entry name" value="PRK00977.1-3"/>
    <property type="match status" value="1"/>
</dbReference>
<comment type="function">
    <text evidence="6">Bidirectionally degrades single-stranded DNA into large acid-insoluble oligonucleotides, which are then degraded further into small acid-soluble oligonucleotides.</text>
</comment>
<evidence type="ECO:0000313" key="7">
    <source>
        <dbReference type="EMBL" id="GLX79269.1"/>
    </source>
</evidence>
<dbReference type="EMBL" id="BSST01000001">
    <property type="protein sequence ID" value="GLX79269.1"/>
    <property type="molecule type" value="Genomic_DNA"/>
</dbReference>
<comment type="catalytic activity">
    <reaction evidence="6">
        <text>Exonucleolytic cleavage in either 5'- to 3'- or 3'- to 5'-direction to yield nucleoside 5'-phosphates.</text>
        <dbReference type="EC" id="3.1.11.6"/>
    </reaction>
</comment>
<keyword evidence="3 6" id="KW-0540">Nuclease</keyword>
<evidence type="ECO:0000256" key="5">
    <source>
        <dbReference type="ARBA" id="ARBA00022839"/>
    </source>
</evidence>
<dbReference type="NCBIfam" id="NF002137">
    <property type="entry name" value="PRK00977.1-1"/>
    <property type="match status" value="1"/>
</dbReference>
<evidence type="ECO:0000256" key="6">
    <source>
        <dbReference type="HAMAP-Rule" id="MF_00337"/>
    </source>
</evidence>
<dbReference type="EC" id="3.1.11.6" evidence="6"/>
<proteinExistence type="inferred from homology"/>
<keyword evidence="4 6" id="KW-0378">Hydrolase</keyword>
<dbReference type="InterPro" id="IPR037004">
    <property type="entry name" value="Exonuc_VII_ssu_sf"/>
</dbReference>
<reference evidence="7 8" key="1">
    <citation type="submission" date="2023-03" db="EMBL/GenBank/DDBJ databases">
        <title>Draft genome sequence of Thalassotalea insulae KCTC 62186T.</title>
        <authorList>
            <person name="Sawabe T."/>
        </authorList>
    </citation>
    <scope>NUCLEOTIDE SEQUENCE [LARGE SCALE GENOMIC DNA]</scope>
    <source>
        <strain evidence="7 8">KCTC 62186</strain>
    </source>
</reference>
<name>A0ABQ6GVP2_9GAMM</name>
<dbReference type="PIRSF" id="PIRSF006488">
    <property type="entry name" value="Exonuc_VII_S"/>
    <property type="match status" value="1"/>
</dbReference>
<keyword evidence="5 6" id="KW-0269">Exonuclease</keyword>
<evidence type="ECO:0000256" key="2">
    <source>
        <dbReference type="ARBA" id="ARBA00022490"/>
    </source>
</evidence>
<comment type="subunit">
    <text evidence="6">Heterooligomer composed of large and small subunits.</text>
</comment>
<dbReference type="NCBIfam" id="NF002140">
    <property type="entry name" value="PRK00977.1-4"/>
    <property type="match status" value="1"/>
</dbReference>
<comment type="subcellular location">
    <subcellularLocation>
        <location evidence="6">Cytoplasm</location>
    </subcellularLocation>
</comment>
<dbReference type="RefSeq" id="WP_284245174.1">
    <property type="nucleotide sequence ID" value="NZ_BSST01000001.1"/>
</dbReference>
<evidence type="ECO:0000256" key="3">
    <source>
        <dbReference type="ARBA" id="ARBA00022722"/>
    </source>
</evidence>
<evidence type="ECO:0000256" key="4">
    <source>
        <dbReference type="ARBA" id="ARBA00022801"/>
    </source>
</evidence>
<dbReference type="Pfam" id="PF02609">
    <property type="entry name" value="Exonuc_VII_S"/>
    <property type="match status" value="1"/>
</dbReference>
<dbReference type="HAMAP" id="MF_00337">
    <property type="entry name" value="Exonuc_7_S"/>
    <property type="match status" value="1"/>
</dbReference>
<dbReference type="PANTHER" id="PTHR34137:SF1">
    <property type="entry name" value="EXODEOXYRIBONUCLEASE 7 SMALL SUBUNIT"/>
    <property type="match status" value="1"/>
</dbReference>
<dbReference type="InterPro" id="IPR003761">
    <property type="entry name" value="Exonuc_VII_S"/>
</dbReference>
<evidence type="ECO:0000256" key="1">
    <source>
        <dbReference type="ARBA" id="ARBA00009998"/>
    </source>
</evidence>
<dbReference type="Proteomes" id="UP001157186">
    <property type="component" value="Unassembled WGS sequence"/>
</dbReference>
<gene>
    <name evidence="6 7" type="primary">xseB</name>
    <name evidence="7" type="ORF">tinsulaeT_26090</name>
</gene>
<sequence>MPRKKIENLSFEESLGELETIVQKLEQGELSLEDSMALFERGLNLSKVSQEKLKDAEQRIQILMNNNGEQSLVDFTEEEK</sequence>
<comment type="similarity">
    <text evidence="1 6">Belongs to the XseB family.</text>
</comment>
<dbReference type="PANTHER" id="PTHR34137">
    <property type="entry name" value="EXODEOXYRIBONUCLEASE 7 SMALL SUBUNIT"/>
    <property type="match status" value="1"/>
</dbReference>
<dbReference type="NCBIfam" id="TIGR01280">
    <property type="entry name" value="xseB"/>
    <property type="match status" value="1"/>
</dbReference>
<keyword evidence="8" id="KW-1185">Reference proteome</keyword>
<accession>A0ABQ6GVP2</accession>
<comment type="caution">
    <text evidence="7">The sequence shown here is derived from an EMBL/GenBank/DDBJ whole genome shotgun (WGS) entry which is preliminary data.</text>
</comment>
<keyword evidence="2 6" id="KW-0963">Cytoplasm</keyword>
<dbReference type="SUPFAM" id="SSF116842">
    <property type="entry name" value="XseB-like"/>
    <property type="match status" value="1"/>
</dbReference>
<dbReference type="Gene3D" id="1.10.287.1040">
    <property type="entry name" value="Exonuclease VII, small subunit"/>
    <property type="match status" value="1"/>
</dbReference>
<evidence type="ECO:0000313" key="8">
    <source>
        <dbReference type="Proteomes" id="UP001157186"/>
    </source>
</evidence>
<protein>
    <recommendedName>
        <fullName evidence="6">Exodeoxyribonuclease 7 small subunit</fullName>
        <ecNumber evidence="6">3.1.11.6</ecNumber>
    </recommendedName>
    <alternativeName>
        <fullName evidence="6">Exodeoxyribonuclease VII small subunit</fullName>
        <shortName evidence="6">Exonuclease VII small subunit</shortName>
    </alternativeName>
</protein>
<organism evidence="7 8">
    <name type="scientific">Thalassotalea insulae</name>
    <dbReference type="NCBI Taxonomy" id="2056778"/>
    <lineage>
        <taxon>Bacteria</taxon>
        <taxon>Pseudomonadati</taxon>
        <taxon>Pseudomonadota</taxon>
        <taxon>Gammaproteobacteria</taxon>
        <taxon>Alteromonadales</taxon>
        <taxon>Colwelliaceae</taxon>
        <taxon>Thalassotalea</taxon>
    </lineage>
</organism>